<evidence type="ECO:0000313" key="4">
    <source>
        <dbReference type="Proteomes" id="UP001247307"/>
    </source>
</evidence>
<protein>
    <submittedName>
        <fullName evidence="3">Peptidoglycan/xylan/chitin deacetylase (PgdA/CDA1 family)</fullName>
    </submittedName>
</protein>
<evidence type="ECO:0000259" key="2">
    <source>
        <dbReference type="PROSITE" id="PS51677"/>
    </source>
</evidence>
<dbReference type="GO" id="GO:0005975">
    <property type="term" value="P:carbohydrate metabolic process"/>
    <property type="evidence" value="ECO:0007669"/>
    <property type="project" value="InterPro"/>
</dbReference>
<dbReference type="Proteomes" id="UP001247307">
    <property type="component" value="Unassembled WGS sequence"/>
</dbReference>
<keyword evidence="4" id="KW-1185">Reference proteome</keyword>
<dbReference type="GO" id="GO:0016810">
    <property type="term" value="F:hydrolase activity, acting on carbon-nitrogen (but not peptide) bonds"/>
    <property type="evidence" value="ECO:0007669"/>
    <property type="project" value="InterPro"/>
</dbReference>
<dbReference type="PROSITE" id="PS51257">
    <property type="entry name" value="PROKAR_LIPOPROTEIN"/>
    <property type="match status" value="1"/>
</dbReference>
<reference evidence="3" key="1">
    <citation type="submission" date="2023-07" db="EMBL/GenBank/DDBJ databases">
        <title>Sequencing the genomes of 1000 actinobacteria strains.</title>
        <authorList>
            <person name="Klenk H.-P."/>
        </authorList>
    </citation>
    <scope>NUCLEOTIDE SEQUENCE</scope>
    <source>
        <strain evidence="3">DSM 13988</strain>
    </source>
</reference>
<comment type="caution">
    <text evidence="3">The sequence shown here is derived from an EMBL/GenBank/DDBJ whole genome shotgun (WGS) entry which is preliminary data.</text>
</comment>
<dbReference type="PROSITE" id="PS51677">
    <property type="entry name" value="NODB"/>
    <property type="match status" value="1"/>
</dbReference>
<dbReference type="SUPFAM" id="SSF88713">
    <property type="entry name" value="Glycoside hydrolase/deacetylase"/>
    <property type="match status" value="1"/>
</dbReference>
<dbReference type="Gene3D" id="3.20.20.370">
    <property type="entry name" value="Glycoside hydrolase/deacetylase"/>
    <property type="match status" value="1"/>
</dbReference>
<dbReference type="PANTHER" id="PTHR10587">
    <property type="entry name" value="GLYCOSYL TRANSFERASE-RELATED"/>
    <property type="match status" value="1"/>
</dbReference>
<dbReference type="InterPro" id="IPR050248">
    <property type="entry name" value="Polysacc_deacetylase_ArnD"/>
</dbReference>
<evidence type="ECO:0000256" key="1">
    <source>
        <dbReference type="SAM" id="MobiDB-lite"/>
    </source>
</evidence>
<evidence type="ECO:0000313" key="3">
    <source>
        <dbReference type="EMBL" id="MDR6891795.1"/>
    </source>
</evidence>
<dbReference type="AlphaFoldDB" id="A0AAE3YEM8"/>
<dbReference type="InterPro" id="IPR011330">
    <property type="entry name" value="Glyco_hydro/deAcase_b/a-brl"/>
</dbReference>
<sequence length="326" mass="33174">MKRPPLARGHHSRRTALAAFGTLPLLVAGCAEGSDDDPRGPQPNPSGSPADGRTSAGPGAGPSPSGGPSANGEGTSGAPDPASPEGAWGAEARRKALAAAGSTAGRHWSTEPPGSLARFTPATGRERALTFDACGGDVLGVDHKLIAMLRREGVKATLFLNERWIGRHEGLVRELAEDPLFELAVHGTRHVPLSTSARAAYGITGTASAAEAWDEITGAARVLAGFGVRPRFMRPGTAFADEVCSRLALAARLPLASFSVNADAGATFTPAQVAETVVMAPAGSVLIAHMNRPGGGTAGGFTAAIPALKASGARFVTMSEAFPEHA</sequence>
<dbReference type="EMBL" id="JAVDUI010000001">
    <property type="protein sequence ID" value="MDR6891795.1"/>
    <property type="molecule type" value="Genomic_DNA"/>
</dbReference>
<proteinExistence type="predicted"/>
<organism evidence="3 4">
    <name type="scientific">Falsarthrobacter nasiphocae</name>
    <dbReference type="NCBI Taxonomy" id="189863"/>
    <lineage>
        <taxon>Bacteria</taxon>
        <taxon>Bacillati</taxon>
        <taxon>Actinomycetota</taxon>
        <taxon>Actinomycetes</taxon>
        <taxon>Micrococcales</taxon>
        <taxon>Micrococcaceae</taxon>
        <taxon>Falsarthrobacter</taxon>
    </lineage>
</organism>
<feature type="domain" description="NodB homology" evidence="2">
    <location>
        <begin position="125"/>
        <end position="326"/>
    </location>
</feature>
<feature type="region of interest" description="Disordered" evidence="1">
    <location>
        <begin position="29"/>
        <end position="116"/>
    </location>
</feature>
<name>A0AAE3YEM8_9MICC</name>
<dbReference type="RefSeq" id="WP_309849978.1">
    <property type="nucleotide sequence ID" value="NZ_BAAAIU010000042.1"/>
</dbReference>
<dbReference type="InterPro" id="IPR002509">
    <property type="entry name" value="NODB_dom"/>
</dbReference>
<accession>A0AAE3YEM8</accession>
<feature type="compositionally biased region" description="Low complexity" evidence="1">
    <location>
        <begin position="97"/>
        <end position="106"/>
    </location>
</feature>
<gene>
    <name evidence="3" type="ORF">J2S35_000735</name>
</gene>
<dbReference type="Pfam" id="PF01522">
    <property type="entry name" value="Polysacc_deac_1"/>
    <property type="match status" value="1"/>
</dbReference>
<dbReference type="PANTHER" id="PTHR10587:SF134">
    <property type="entry name" value="SECRETED PROTEIN"/>
    <property type="match status" value="1"/>
</dbReference>